<dbReference type="EMBL" id="AGUE01000016">
    <property type="protein sequence ID" value="EHL02887.1"/>
    <property type="molecule type" value="Genomic_DNA"/>
</dbReference>
<dbReference type="GO" id="GO:0004807">
    <property type="term" value="F:triose-phosphate isomerase activity"/>
    <property type="evidence" value="ECO:0007669"/>
    <property type="project" value="UniProtKB-EC"/>
</dbReference>
<dbReference type="InterPro" id="IPR000652">
    <property type="entry name" value="Triosephosphate_isomerase"/>
</dbReference>
<gene>
    <name evidence="12" type="ORF">M7I_0851</name>
</gene>
<dbReference type="InterPro" id="IPR023753">
    <property type="entry name" value="FAD/NAD-binding_dom"/>
</dbReference>
<evidence type="ECO:0000256" key="5">
    <source>
        <dbReference type="ARBA" id="ARBA00022630"/>
    </source>
</evidence>
<comment type="subunit">
    <text evidence="3">Homodimer.</text>
</comment>
<protein>
    <recommendedName>
        <fullName evidence="4">triose-phosphate isomerase</fullName>
        <ecNumber evidence="4">5.3.1.1</ecNumber>
    </recommendedName>
    <alternativeName>
        <fullName evidence="10">Triose-phosphate isomerase</fullName>
    </alternativeName>
</protein>
<dbReference type="Proteomes" id="UP000005446">
    <property type="component" value="Unassembled WGS sequence"/>
</dbReference>
<reference evidence="12 13" key="1">
    <citation type="journal article" date="2012" name="Eukaryot. Cell">
        <title>Genome sequence of the fungus Glarea lozoyensis: the first genome sequence of a species from the Helotiaceae family.</title>
        <authorList>
            <person name="Youssar L."/>
            <person name="Gruening B.A."/>
            <person name="Erxleben A."/>
            <person name="Guenther S."/>
            <person name="Huettel W."/>
        </authorList>
    </citation>
    <scope>NUCLEOTIDE SEQUENCE [LARGE SCALE GENOMIC DNA]</scope>
    <source>
        <strain evidence="13">ATCC 74030 / MF5533</strain>
    </source>
</reference>
<comment type="similarity">
    <text evidence="1">Belongs to the FAD-dependent oxidoreductase family.</text>
</comment>
<dbReference type="GO" id="GO:0006096">
    <property type="term" value="P:glycolytic process"/>
    <property type="evidence" value="ECO:0007669"/>
    <property type="project" value="UniProtKB-UniPathway"/>
</dbReference>
<dbReference type="PRINTS" id="PR00469">
    <property type="entry name" value="PNDRDTASEII"/>
</dbReference>
<comment type="pathway">
    <text evidence="9">Carbohydrate biosynthesis.</text>
</comment>
<evidence type="ECO:0000313" key="12">
    <source>
        <dbReference type="EMBL" id="EHL02887.1"/>
    </source>
</evidence>
<dbReference type="PANTHER" id="PTHR43735:SF3">
    <property type="entry name" value="FERROPTOSIS SUPPRESSOR PROTEIN 1"/>
    <property type="match status" value="1"/>
</dbReference>
<dbReference type="InterPro" id="IPR013785">
    <property type="entry name" value="Aldolase_TIM"/>
</dbReference>
<dbReference type="InterPro" id="IPR036188">
    <property type="entry name" value="FAD/NAD-bd_sf"/>
</dbReference>
<keyword evidence="8 12" id="KW-0413">Isomerase</keyword>
<evidence type="ECO:0000259" key="11">
    <source>
        <dbReference type="Pfam" id="PF07992"/>
    </source>
</evidence>
<evidence type="ECO:0000256" key="10">
    <source>
        <dbReference type="ARBA" id="ARBA00031906"/>
    </source>
</evidence>
<dbReference type="Gene3D" id="3.20.20.70">
    <property type="entry name" value="Aldolase class I"/>
    <property type="match status" value="1"/>
</dbReference>
<comment type="similarity">
    <text evidence="2">Belongs to the triosephosphate isomerase family.</text>
</comment>
<dbReference type="HOGENOM" id="CLU_516827_0_0_1"/>
<dbReference type="UniPathway" id="UPA00138"/>
<dbReference type="InParanoid" id="H0EEH4"/>
<evidence type="ECO:0000256" key="9">
    <source>
        <dbReference type="ARBA" id="ARBA00024331"/>
    </source>
</evidence>
<evidence type="ECO:0000256" key="1">
    <source>
        <dbReference type="ARBA" id="ARBA00006442"/>
    </source>
</evidence>
<keyword evidence="6" id="KW-0274">FAD</keyword>
<dbReference type="GO" id="GO:0050660">
    <property type="term" value="F:flavin adenine dinucleotide binding"/>
    <property type="evidence" value="ECO:0007669"/>
    <property type="project" value="TreeGrafter"/>
</dbReference>
<dbReference type="PRINTS" id="PR00368">
    <property type="entry name" value="FADPNR"/>
</dbReference>
<feature type="domain" description="FAD/NAD(P)-binding" evidence="11">
    <location>
        <begin position="231"/>
        <end position="445"/>
    </location>
</feature>
<sequence length="527" mass="56718">MSSPPQRPQRTLGISLKIYFTPQETLRYYQSLQPILSLAQQHNIHIFLIPSVLTLPLLLQQTGALNSTTWSLSKRDRAPITLGAQDCSPYDSGAYTGAISPRELALMGCEMVELGHAERRKLFRETDETVARKAEAVLRNGMVPLVCIGEQIEGSVESAIEECTPQITSILALPGAKGKEIVFAYEPVWAIGQPRPASAEYVVGVTRGLREVCGEGVFQEIAPGFAKYPSESYELIVGAATGVDPTSKTVTIKTASGTSEQKYTHLVIATGSRSEGNVPWKSNLEGSEKTKAVLHEYQEKVRNAKNIVVAGAGPTGVETAAELAFEYKGKKEVTLVTAGKTILPGLPPSVIKFATNQLASLGIKTIYSARVEAEFPSGNATELALSTGEKMTTDLYLPTIGVIPNTEFLPKSILGGRGDVQVDSFLKVKGVEGVWAAGDVVDIQAKQMAFAALQAKALAKNLDLVLKNQPPVKYSTDGPPMIAVTLGRSKGTGRRGNMKFPSIVVYFVKGKTLFTEKLPKYISGAEF</sequence>
<dbReference type="GO" id="GO:0005737">
    <property type="term" value="C:cytoplasm"/>
    <property type="evidence" value="ECO:0007669"/>
    <property type="project" value="TreeGrafter"/>
</dbReference>
<evidence type="ECO:0000313" key="13">
    <source>
        <dbReference type="Proteomes" id="UP000005446"/>
    </source>
</evidence>
<dbReference type="CDD" id="cd00311">
    <property type="entry name" value="TIM"/>
    <property type="match status" value="1"/>
</dbReference>
<dbReference type="PANTHER" id="PTHR43735">
    <property type="entry name" value="APOPTOSIS-INDUCING FACTOR 1"/>
    <property type="match status" value="1"/>
</dbReference>
<dbReference type="Pfam" id="PF07992">
    <property type="entry name" value="Pyr_redox_2"/>
    <property type="match status" value="1"/>
</dbReference>
<organism evidence="12 13">
    <name type="scientific">Glarea lozoyensis (strain ATCC 74030 / MF5533)</name>
    <dbReference type="NCBI Taxonomy" id="1104152"/>
    <lineage>
        <taxon>Eukaryota</taxon>
        <taxon>Fungi</taxon>
        <taxon>Dikarya</taxon>
        <taxon>Ascomycota</taxon>
        <taxon>Pezizomycotina</taxon>
        <taxon>Leotiomycetes</taxon>
        <taxon>Helotiales</taxon>
        <taxon>Helotiaceae</taxon>
        <taxon>Glarea</taxon>
    </lineage>
</organism>
<dbReference type="GO" id="GO:0004174">
    <property type="term" value="F:electron-transferring-flavoprotein dehydrogenase activity"/>
    <property type="evidence" value="ECO:0007669"/>
    <property type="project" value="TreeGrafter"/>
</dbReference>
<dbReference type="PROSITE" id="PS51440">
    <property type="entry name" value="TIM_2"/>
    <property type="match status" value="1"/>
</dbReference>
<dbReference type="InterPro" id="IPR035990">
    <property type="entry name" value="TIM_sf"/>
</dbReference>
<accession>H0EEH4</accession>
<keyword evidence="7" id="KW-0560">Oxidoreductase</keyword>
<evidence type="ECO:0000256" key="2">
    <source>
        <dbReference type="ARBA" id="ARBA00007422"/>
    </source>
</evidence>
<evidence type="ECO:0000256" key="4">
    <source>
        <dbReference type="ARBA" id="ARBA00011940"/>
    </source>
</evidence>
<proteinExistence type="inferred from homology"/>
<dbReference type="SUPFAM" id="SSF51351">
    <property type="entry name" value="Triosephosphate isomerase (TIM)"/>
    <property type="match status" value="1"/>
</dbReference>
<evidence type="ECO:0000256" key="7">
    <source>
        <dbReference type="ARBA" id="ARBA00023002"/>
    </source>
</evidence>
<evidence type="ECO:0000256" key="8">
    <source>
        <dbReference type="ARBA" id="ARBA00023235"/>
    </source>
</evidence>
<evidence type="ECO:0000256" key="6">
    <source>
        <dbReference type="ARBA" id="ARBA00022827"/>
    </source>
</evidence>
<dbReference type="Gene3D" id="3.50.50.60">
    <property type="entry name" value="FAD/NAD(P)-binding domain"/>
    <property type="match status" value="2"/>
</dbReference>
<comment type="caution">
    <text evidence="12">The sequence shown here is derived from an EMBL/GenBank/DDBJ whole genome shotgun (WGS) entry which is preliminary data.</text>
</comment>
<dbReference type="UniPathway" id="UPA00109">
    <property type="reaction ID" value="UER00189"/>
</dbReference>
<name>H0EEH4_GLAL7</name>
<dbReference type="EC" id="5.3.1.1" evidence="4"/>
<evidence type="ECO:0000256" key="3">
    <source>
        <dbReference type="ARBA" id="ARBA00011738"/>
    </source>
</evidence>
<dbReference type="Pfam" id="PF00121">
    <property type="entry name" value="TIM"/>
    <property type="match status" value="1"/>
</dbReference>
<keyword evidence="13" id="KW-1185">Reference proteome</keyword>
<dbReference type="SUPFAM" id="SSF51905">
    <property type="entry name" value="FAD/NAD(P)-binding domain"/>
    <property type="match status" value="2"/>
</dbReference>
<keyword evidence="5" id="KW-0285">Flavoprotein</keyword>
<dbReference type="OrthoDB" id="202203at2759"/>
<dbReference type="GO" id="GO:0006094">
    <property type="term" value="P:gluconeogenesis"/>
    <property type="evidence" value="ECO:0007669"/>
    <property type="project" value="UniProtKB-UniPathway"/>
</dbReference>
<dbReference type="AlphaFoldDB" id="H0EEH4"/>